<protein>
    <recommendedName>
        <fullName evidence="8">BED-type domain-containing protein</fullName>
    </recommendedName>
</protein>
<dbReference type="OMA" id="WSACGAH"/>
<dbReference type="PANTHER" id="PTHR46951:SF2">
    <property type="entry name" value="BED-TYPE DOMAIN-CONTAINING PROTEIN"/>
    <property type="match status" value="1"/>
</dbReference>
<evidence type="ECO:0000259" key="8">
    <source>
        <dbReference type="PROSITE" id="PS50808"/>
    </source>
</evidence>
<dbReference type="Pfam" id="PF04937">
    <property type="entry name" value="DUF659"/>
    <property type="match status" value="1"/>
</dbReference>
<sequence length="857" mass="96772">MPRYPDIGWEHGKMVGGQRHHVQCNYCHRTMIGGITRFKKHLASKSGEIKGCEAVPKEVKETIRNHLAALKPKSMEKKKRRKVYVVKPLTHQNMDSEGSDTYVTNAKHELLASYEEEAHSDKQISTVAKEFLDAFSSDLSKDEQGSAPPRATDVGWAHGIMVNGDRQKIKCRYCSKVILGGGISRLKQHLAGERGNIAPCEKVPDDVKSQIQQHMGFKVLEKLKRQKESESLKNFGQHFNEEDYDGEFHNETSTRGIFCKRRGREVENVKSHKRTEKFFASQVSQAAQSALHSTFASQESIDQADIAVAKFLYDAGIPLNAANSYYFQKMADAIAAVGPGYKMPSYHSLRAKLLNKCGHEVGQVCKEIRKSWEATGCTVMVDRWVDRNSQVVLNFLVYCPKGTMLIRSVDASDIDLYGEGLLSLFDSIIQEVGLGNVVNFITDTTPSHKVAGNALMNKYKTFIWSTCANHGIELILKELCNLNEVKEVLAQAKRICQFIYNNAWVLNLMRKKTEGRDIFQPAMTEFVTKFLTLDNMISVKDSLHQMFTSTLWEQSTFSKQSAGEDVTEIVLNPQFWSSCMRVVKVSKPLVTVLHQIDSEDRPSVGYFYNAMEKAKKSIMLAFNNNETDYLPYLEIIQNARSEFHSPLHAAACYLNPSIYYGPSFSINSVIHKGLLDCVEILEPNLKAQDNITRHKACYEEAVGDFSRPVAIRGRETLSPATWWSLYASDYPDLQHFAVRILSQTCTITTAERNWTMKECMHSRNRNRLEQERLTDLTFVHYNLRLQQRQLAASGSKTPIRGERGPVSLDGRDFSIGEWIEDPGVLEGQDTSWMNVALPSDVDNDSIGVDDGGTEMSD</sequence>
<evidence type="ECO:0000256" key="4">
    <source>
        <dbReference type="ARBA" id="ARBA00022833"/>
    </source>
</evidence>
<evidence type="ECO:0000256" key="7">
    <source>
        <dbReference type="PROSITE-ProRule" id="PRU00027"/>
    </source>
</evidence>
<keyword evidence="4" id="KW-0862">Zinc</keyword>
<name>A0A5P1EMR5_ASPOF</name>
<dbReference type="SUPFAM" id="SSF53098">
    <property type="entry name" value="Ribonuclease H-like"/>
    <property type="match status" value="1"/>
</dbReference>
<dbReference type="AlphaFoldDB" id="A0A5P1EMR5"/>
<keyword evidence="10" id="KW-1185">Reference proteome</keyword>
<dbReference type="Proteomes" id="UP000243459">
    <property type="component" value="Chromosome 6"/>
</dbReference>
<dbReference type="GO" id="GO:0008270">
    <property type="term" value="F:zinc ion binding"/>
    <property type="evidence" value="ECO:0007669"/>
    <property type="project" value="UniProtKB-KW"/>
</dbReference>
<dbReference type="EMBL" id="CM007386">
    <property type="protein sequence ID" value="ONK67292.1"/>
    <property type="molecule type" value="Genomic_DNA"/>
</dbReference>
<dbReference type="GO" id="GO:0046983">
    <property type="term" value="F:protein dimerization activity"/>
    <property type="evidence" value="ECO:0007669"/>
    <property type="project" value="InterPro"/>
</dbReference>
<organism evidence="9 10">
    <name type="scientific">Asparagus officinalis</name>
    <name type="common">Garden asparagus</name>
    <dbReference type="NCBI Taxonomy" id="4686"/>
    <lineage>
        <taxon>Eukaryota</taxon>
        <taxon>Viridiplantae</taxon>
        <taxon>Streptophyta</taxon>
        <taxon>Embryophyta</taxon>
        <taxon>Tracheophyta</taxon>
        <taxon>Spermatophyta</taxon>
        <taxon>Magnoliopsida</taxon>
        <taxon>Liliopsida</taxon>
        <taxon>Asparagales</taxon>
        <taxon>Asparagaceae</taxon>
        <taxon>Asparagoideae</taxon>
        <taxon>Asparagus</taxon>
    </lineage>
</organism>
<dbReference type="InterPro" id="IPR003656">
    <property type="entry name" value="Znf_BED"/>
</dbReference>
<dbReference type="PROSITE" id="PS50808">
    <property type="entry name" value="ZF_BED"/>
    <property type="match status" value="2"/>
</dbReference>
<evidence type="ECO:0000313" key="9">
    <source>
        <dbReference type="EMBL" id="ONK67292.1"/>
    </source>
</evidence>
<keyword evidence="3 7" id="KW-0863">Zinc-finger</keyword>
<evidence type="ECO:0000313" key="10">
    <source>
        <dbReference type="Proteomes" id="UP000243459"/>
    </source>
</evidence>
<evidence type="ECO:0000256" key="6">
    <source>
        <dbReference type="ARBA" id="ARBA00023242"/>
    </source>
</evidence>
<keyword evidence="2" id="KW-0479">Metal-binding</keyword>
<dbReference type="GO" id="GO:0003677">
    <property type="term" value="F:DNA binding"/>
    <property type="evidence" value="ECO:0007669"/>
    <property type="project" value="UniProtKB-KW"/>
</dbReference>
<dbReference type="InterPro" id="IPR012337">
    <property type="entry name" value="RNaseH-like_sf"/>
</dbReference>
<feature type="domain" description="BED-type" evidence="8">
    <location>
        <begin position="150"/>
        <end position="207"/>
    </location>
</feature>
<reference evidence="10" key="1">
    <citation type="journal article" date="2017" name="Nat. Commun.">
        <title>The asparagus genome sheds light on the origin and evolution of a young Y chromosome.</title>
        <authorList>
            <person name="Harkess A."/>
            <person name="Zhou J."/>
            <person name="Xu C."/>
            <person name="Bowers J.E."/>
            <person name="Van der Hulst R."/>
            <person name="Ayyampalayam S."/>
            <person name="Mercati F."/>
            <person name="Riccardi P."/>
            <person name="McKain M.R."/>
            <person name="Kakrana A."/>
            <person name="Tang H."/>
            <person name="Ray J."/>
            <person name="Groenendijk J."/>
            <person name="Arikit S."/>
            <person name="Mathioni S.M."/>
            <person name="Nakano M."/>
            <person name="Shan H."/>
            <person name="Telgmann-Rauber A."/>
            <person name="Kanno A."/>
            <person name="Yue Z."/>
            <person name="Chen H."/>
            <person name="Li W."/>
            <person name="Chen Y."/>
            <person name="Xu X."/>
            <person name="Zhang Y."/>
            <person name="Luo S."/>
            <person name="Chen H."/>
            <person name="Gao J."/>
            <person name="Mao Z."/>
            <person name="Pires J.C."/>
            <person name="Luo M."/>
            <person name="Kudrna D."/>
            <person name="Wing R.A."/>
            <person name="Meyers B.C."/>
            <person name="Yi K."/>
            <person name="Kong H."/>
            <person name="Lavrijsen P."/>
            <person name="Sunseri F."/>
            <person name="Falavigna A."/>
            <person name="Ye Y."/>
            <person name="Leebens-Mack J.H."/>
            <person name="Chen G."/>
        </authorList>
    </citation>
    <scope>NUCLEOTIDE SEQUENCE [LARGE SCALE GENOMIC DNA]</scope>
    <source>
        <strain evidence="10">cv. DH0086</strain>
    </source>
</reference>
<dbReference type="OrthoDB" id="749890at2759"/>
<dbReference type="InterPro" id="IPR008906">
    <property type="entry name" value="HATC_C_dom"/>
</dbReference>
<dbReference type="PANTHER" id="PTHR46951">
    <property type="entry name" value="BED-TYPE DOMAIN-CONTAINING PROTEIN"/>
    <property type="match status" value="1"/>
</dbReference>
<keyword evidence="6" id="KW-0539">Nucleus</keyword>
<dbReference type="GO" id="GO:0005634">
    <property type="term" value="C:nucleus"/>
    <property type="evidence" value="ECO:0007669"/>
    <property type="project" value="UniProtKB-SubCell"/>
</dbReference>
<gene>
    <name evidence="9" type="ORF">A4U43_C06F18640</name>
</gene>
<feature type="domain" description="BED-type" evidence="8">
    <location>
        <begin position="3"/>
        <end position="59"/>
    </location>
</feature>
<dbReference type="Pfam" id="PF02892">
    <property type="entry name" value="zf-BED"/>
    <property type="match status" value="1"/>
</dbReference>
<comment type="subcellular location">
    <subcellularLocation>
        <location evidence="1">Nucleus</location>
    </subcellularLocation>
</comment>
<dbReference type="Gramene" id="ONK67292">
    <property type="protein sequence ID" value="ONK67292"/>
    <property type="gene ID" value="A4U43_C06F18640"/>
</dbReference>
<evidence type="ECO:0000256" key="3">
    <source>
        <dbReference type="ARBA" id="ARBA00022771"/>
    </source>
</evidence>
<dbReference type="InterPro" id="IPR007021">
    <property type="entry name" value="DUF659"/>
</dbReference>
<evidence type="ECO:0000256" key="1">
    <source>
        <dbReference type="ARBA" id="ARBA00004123"/>
    </source>
</evidence>
<evidence type="ECO:0000256" key="2">
    <source>
        <dbReference type="ARBA" id="ARBA00022723"/>
    </source>
</evidence>
<proteinExistence type="predicted"/>
<keyword evidence="5" id="KW-0238">DNA-binding</keyword>
<evidence type="ECO:0000256" key="5">
    <source>
        <dbReference type="ARBA" id="ARBA00023125"/>
    </source>
</evidence>
<accession>A0A5P1EMR5</accession>
<dbReference type="Pfam" id="PF05699">
    <property type="entry name" value="Dimer_Tnp_hAT"/>
    <property type="match status" value="1"/>
</dbReference>